<sequence length="215" mass="23958">MPSYKATHIPYGITDLAKRTIVNPGIKDKVEFLKYGIETGGEHFSVRVLINPGGGVPLHRHYGYGETLIPVEGTLGVVGYNGTKTMHLTPASKETYQVQPGEWHRLFNPSQTENITLDAKVQPGHQGFEKSMHIFYGLVNDGHGTPEGFPDSMFHLLLLSALGEVGYPGIGGWVMSLFARMVGFIARVSGEEERLTVKYYGRPITEEERRKWKVE</sequence>
<proteinExistence type="predicted"/>
<organism evidence="1 2">
    <name type="scientific">Extremus antarcticus</name>
    <dbReference type="NCBI Taxonomy" id="702011"/>
    <lineage>
        <taxon>Eukaryota</taxon>
        <taxon>Fungi</taxon>
        <taxon>Dikarya</taxon>
        <taxon>Ascomycota</taxon>
        <taxon>Pezizomycotina</taxon>
        <taxon>Dothideomycetes</taxon>
        <taxon>Dothideomycetidae</taxon>
        <taxon>Mycosphaerellales</taxon>
        <taxon>Extremaceae</taxon>
        <taxon>Extremus</taxon>
    </lineage>
</organism>
<name>A0AAJ0GBE6_9PEZI</name>
<gene>
    <name evidence="1" type="ORF">LTR09_007112</name>
</gene>
<dbReference type="AlphaFoldDB" id="A0AAJ0GBE6"/>
<dbReference type="SUPFAM" id="SSF51182">
    <property type="entry name" value="RmlC-like cupins"/>
    <property type="match status" value="1"/>
</dbReference>
<dbReference type="InterPro" id="IPR011051">
    <property type="entry name" value="RmlC_Cupin_sf"/>
</dbReference>
<evidence type="ECO:0000313" key="2">
    <source>
        <dbReference type="Proteomes" id="UP001271007"/>
    </source>
</evidence>
<keyword evidence="2" id="KW-1185">Reference proteome</keyword>
<dbReference type="EMBL" id="JAWDJX010000024">
    <property type="protein sequence ID" value="KAK3051812.1"/>
    <property type="molecule type" value="Genomic_DNA"/>
</dbReference>
<comment type="caution">
    <text evidence="1">The sequence shown here is derived from an EMBL/GenBank/DDBJ whole genome shotgun (WGS) entry which is preliminary data.</text>
</comment>
<dbReference type="Proteomes" id="UP001271007">
    <property type="component" value="Unassembled WGS sequence"/>
</dbReference>
<accession>A0AAJ0GBE6</accession>
<evidence type="ECO:0000313" key="1">
    <source>
        <dbReference type="EMBL" id="KAK3051812.1"/>
    </source>
</evidence>
<protein>
    <submittedName>
        <fullName evidence="1">Uncharacterized protein</fullName>
    </submittedName>
</protein>
<dbReference type="InterPro" id="IPR014710">
    <property type="entry name" value="RmlC-like_jellyroll"/>
</dbReference>
<dbReference type="Gene3D" id="2.60.120.10">
    <property type="entry name" value="Jelly Rolls"/>
    <property type="match status" value="1"/>
</dbReference>
<reference evidence="1" key="1">
    <citation type="submission" date="2023-04" db="EMBL/GenBank/DDBJ databases">
        <title>Black Yeasts Isolated from many extreme environments.</title>
        <authorList>
            <person name="Coleine C."/>
            <person name="Stajich J.E."/>
            <person name="Selbmann L."/>
        </authorList>
    </citation>
    <scope>NUCLEOTIDE SEQUENCE</scope>
    <source>
        <strain evidence="1">CCFEE 5312</strain>
    </source>
</reference>